<dbReference type="PANTHER" id="PTHR33297:SF4">
    <property type="entry name" value="AMASTIN"/>
    <property type="match status" value="1"/>
</dbReference>
<keyword evidence="2" id="KW-1133">Transmembrane helix</keyword>
<feature type="transmembrane region" description="Helical" evidence="2">
    <location>
        <begin position="273"/>
        <end position="295"/>
    </location>
</feature>
<sequence>MQGQGNTVPQGHQPNRVDSGEGSYTHSSDSYTDSASVVAPPQQQQSPSAAPAASAQSPANADAAKRSRAEQQQQQQQTQGGNAEAEGKKGRATRGKEKVRTMMSTAFEAPVARVRAATDALVGRDSQRVTIYVLFCVAWIHLLFVILSSTLSQIDMSGGGCYTYWGFKASCDTVSYTDRTALIKNCNALRSSLQAGAAFSIFSILASTATVVTSWMLCSRLREAARQARRQSRYKNVDEMAHAAEVGGHAADSNGNGKSSKVVVFDAGQLKRVIVIIIAVSLACELICWAVIAGINTRQYCNDIYSWSSTATYGVGFGIGLTAWLIELLVFVVVIAVV</sequence>
<comment type="caution">
    <text evidence="3">The sequence shown here is derived from an EMBL/GenBank/DDBJ whole genome shotgun (WGS) entry which is preliminary data.</text>
</comment>
<feature type="transmembrane region" description="Helical" evidence="2">
    <location>
        <begin position="197"/>
        <end position="218"/>
    </location>
</feature>
<reference evidence="3 4" key="1">
    <citation type="journal article" date="2021" name="MBio">
        <title>A New Model Trypanosomatid, Novymonas esmeraldas: Genomic Perception of Its 'Candidatus Pandoraea novymonadis' Endosymbiont.</title>
        <authorList>
            <person name="Zakharova A."/>
            <person name="Saura A."/>
            <person name="Butenko A."/>
            <person name="Podesvova L."/>
            <person name="Warmusova S."/>
            <person name="Kostygov A.Y."/>
            <person name="Nenarokova A."/>
            <person name="Lukes J."/>
            <person name="Opperdoes F.R."/>
            <person name="Yurchenko V."/>
        </authorList>
    </citation>
    <scope>NUCLEOTIDE SEQUENCE [LARGE SCALE GENOMIC DNA]</scope>
    <source>
        <strain evidence="3 4">E262AT.01</strain>
    </source>
</reference>
<keyword evidence="2" id="KW-0472">Membrane</keyword>
<feature type="transmembrane region" description="Helical" evidence="2">
    <location>
        <begin position="129"/>
        <end position="147"/>
    </location>
</feature>
<evidence type="ECO:0000256" key="2">
    <source>
        <dbReference type="SAM" id="Phobius"/>
    </source>
</evidence>
<keyword evidence="2" id="KW-0812">Transmembrane</keyword>
<dbReference type="Pfam" id="PF07344">
    <property type="entry name" value="Amastin"/>
    <property type="match status" value="1"/>
</dbReference>
<accession>A0AAW0ESV8</accession>
<gene>
    <name evidence="3" type="ORF">NESM_000548800</name>
</gene>
<feature type="compositionally biased region" description="Low complexity" evidence="1">
    <location>
        <begin position="23"/>
        <end position="62"/>
    </location>
</feature>
<feature type="region of interest" description="Disordered" evidence="1">
    <location>
        <begin position="1"/>
        <end position="99"/>
    </location>
</feature>
<dbReference type="PANTHER" id="PTHR33297">
    <property type="entry name" value="AMASTIN-LIKE SURFACE PROTEIN-LIKE PROTEIN-RELATED"/>
    <property type="match status" value="1"/>
</dbReference>
<dbReference type="AlphaFoldDB" id="A0AAW0ESV8"/>
<feature type="transmembrane region" description="Helical" evidence="2">
    <location>
        <begin position="315"/>
        <end position="337"/>
    </location>
</feature>
<name>A0AAW0ESV8_9TRYP</name>
<feature type="compositionally biased region" description="Basic and acidic residues" evidence="1">
    <location>
        <begin position="85"/>
        <end position="99"/>
    </location>
</feature>
<keyword evidence="4" id="KW-1185">Reference proteome</keyword>
<dbReference type="EMBL" id="JAECZO010000069">
    <property type="protein sequence ID" value="KAK7196139.1"/>
    <property type="molecule type" value="Genomic_DNA"/>
</dbReference>
<dbReference type="Proteomes" id="UP001430356">
    <property type="component" value="Unassembled WGS sequence"/>
</dbReference>
<feature type="compositionally biased region" description="Polar residues" evidence="1">
    <location>
        <begin position="1"/>
        <end position="13"/>
    </location>
</feature>
<organism evidence="3 4">
    <name type="scientific">Novymonas esmeraldas</name>
    <dbReference type="NCBI Taxonomy" id="1808958"/>
    <lineage>
        <taxon>Eukaryota</taxon>
        <taxon>Discoba</taxon>
        <taxon>Euglenozoa</taxon>
        <taxon>Kinetoplastea</taxon>
        <taxon>Metakinetoplastina</taxon>
        <taxon>Trypanosomatida</taxon>
        <taxon>Trypanosomatidae</taxon>
        <taxon>Novymonas</taxon>
    </lineage>
</organism>
<evidence type="ECO:0000313" key="3">
    <source>
        <dbReference type="EMBL" id="KAK7196139.1"/>
    </source>
</evidence>
<evidence type="ECO:0000313" key="4">
    <source>
        <dbReference type="Proteomes" id="UP001430356"/>
    </source>
</evidence>
<feature type="compositionally biased region" description="Low complexity" evidence="1">
    <location>
        <begin position="70"/>
        <end position="84"/>
    </location>
</feature>
<proteinExistence type="predicted"/>
<evidence type="ECO:0000256" key="1">
    <source>
        <dbReference type="SAM" id="MobiDB-lite"/>
    </source>
</evidence>
<protein>
    <submittedName>
        <fullName evidence="3">Amastin surface glycoprotein</fullName>
    </submittedName>
</protein>
<dbReference type="InterPro" id="IPR009944">
    <property type="entry name" value="Amastin"/>
</dbReference>